<accession>A0A094ZSA3</accession>
<sequence length="54" mass="6126">PLSKMYIQFAAVKKLIVDYKSYSRIPLLVHGFGYDQEQCSVCCSDCVVFQTSLC</sequence>
<dbReference type="EMBL" id="KL250731">
    <property type="protein sequence ID" value="KGB35959.1"/>
    <property type="molecule type" value="Genomic_DNA"/>
</dbReference>
<reference evidence="1" key="1">
    <citation type="journal article" date="2012" name="Nat. Genet.">
        <title>Whole-genome sequence of Schistosoma haematobium.</title>
        <authorList>
            <person name="Young N.D."/>
            <person name="Jex A.R."/>
            <person name="Li B."/>
            <person name="Liu S."/>
            <person name="Yang L."/>
            <person name="Xiong Z."/>
            <person name="Li Y."/>
            <person name="Cantacessi C."/>
            <person name="Hall R.S."/>
            <person name="Xu X."/>
            <person name="Chen F."/>
            <person name="Wu X."/>
            <person name="Zerlotini A."/>
            <person name="Oliveira G."/>
            <person name="Hofmann A."/>
            <person name="Zhang G."/>
            <person name="Fang X."/>
            <person name="Kang Y."/>
            <person name="Campbell B.E."/>
            <person name="Loukas A."/>
            <person name="Ranganathan S."/>
            <person name="Rollinson D."/>
            <person name="Rinaldi G."/>
            <person name="Brindley P.J."/>
            <person name="Yang H."/>
            <person name="Wang J."/>
            <person name="Wang J."/>
            <person name="Gasser R.B."/>
        </authorList>
    </citation>
    <scope>NUCLEOTIDE SEQUENCE [LARGE SCALE GENOMIC DNA]</scope>
</reference>
<gene>
    <name evidence="1" type="ORF">MS3_04231</name>
</gene>
<proteinExistence type="predicted"/>
<evidence type="ECO:0000313" key="1">
    <source>
        <dbReference type="EMBL" id="KGB35959.1"/>
    </source>
</evidence>
<dbReference type="AlphaFoldDB" id="A0A094ZSA3"/>
<name>A0A094ZSA3_SCHHA</name>
<organism evidence="1">
    <name type="scientific">Schistosoma haematobium</name>
    <name type="common">Blood fluke</name>
    <dbReference type="NCBI Taxonomy" id="6185"/>
    <lineage>
        <taxon>Eukaryota</taxon>
        <taxon>Metazoa</taxon>
        <taxon>Spiralia</taxon>
        <taxon>Lophotrochozoa</taxon>
        <taxon>Platyhelminthes</taxon>
        <taxon>Trematoda</taxon>
        <taxon>Digenea</taxon>
        <taxon>Strigeidida</taxon>
        <taxon>Schistosomatoidea</taxon>
        <taxon>Schistosomatidae</taxon>
        <taxon>Schistosoma</taxon>
    </lineage>
</organism>
<feature type="non-terminal residue" evidence="1">
    <location>
        <position position="1"/>
    </location>
</feature>
<protein>
    <submittedName>
        <fullName evidence="1">Uncharacterized protein</fullName>
    </submittedName>
</protein>
<feature type="non-terminal residue" evidence="1">
    <location>
        <position position="54"/>
    </location>
</feature>